<gene>
    <name evidence="1" type="ORF">Anas_10633</name>
</gene>
<sequence>MPVNGTYKYEKGENIEGFLVAIGVKEDKAKELASITDRTVTLNYTGDKLEVETKGKETIKNTLTIGSPSTFVFGTGFEIETFNVDGNTAKRIYKKV</sequence>
<dbReference type="OrthoDB" id="354351at2759"/>
<dbReference type="InterPro" id="IPR012674">
    <property type="entry name" value="Calycin"/>
</dbReference>
<organism evidence="1 2">
    <name type="scientific">Armadillidium nasatum</name>
    <dbReference type="NCBI Taxonomy" id="96803"/>
    <lineage>
        <taxon>Eukaryota</taxon>
        <taxon>Metazoa</taxon>
        <taxon>Ecdysozoa</taxon>
        <taxon>Arthropoda</taxon>
        <taxon>Crustacea</taxon>
        <taxon>Multicrustacea</taxon>
        <taxon>Malacostraca</taxon>
        <taxon>Eumalacostraca</taxon>
        <taxon>Peracarida</taxon>
        <taxon>Isopoda</taxon>
        <taxon>Oniscidea</taxon>
        <taxon>Crinocheta</taxon>
        <taxon>Armadillidiidae</taxon>
        <taxon>Armadillidium</taxon>
    </lineage>
</organism>
<evidence type="ECO:0000313" key="2">
    <source>
        <dbReference type="Proteomes" id="UP000326759"/>
    </source>
</evidence>
<dbReference type="Gene3D" id="2.40.128.20">
    <property type="match status" value="1"/>
</dbReference>
<protein>
    <recommendedName>
        <fullName evidence="3">Fatty acid-binding protein, liver</fullName>
    </recommendedName>
</protein>
<name>A0A5N5T6J3_9CRUS</name>
<keyword evidence="2" id="KW-1185">Reference proteome</keyword>
<dbReference type="Proteomes" id="UP000326759">
    <property type="component" value="Unassembled WGS sequence"/>
</dbReference>
<proteinExistence type="predicted"/>
<dbReference type="EMBL" id="SEYY01008230">
    <property type="protein sequence ID" value="KAB7502231.1"/>
    <property type="molecule type" value="Genomic_DNA"/>
</dbReference>
<reference evidence="1 2" key="1">
    <citation type="journal article" date="2019" name="PLoS Biol.">
        <title>Sex chromosomes control vertical transmission of feminizing Wolbachia symbionts in an isopod.</title>
        <authorList>
            <person name="Becking T."/>
            <person name="Chebbi M.A."/>
            <person name="Giraud I."/>
            <person name="Moumen B."/>
            <person name="Laverre T."/>
            <person name="Caubet Y."/>
            <person name="Peccoud J."/>
            <person name="Gilbert C."/>
            <person name="Cordaux R."/>
        </authorList>
    </citation>
    <scope>NUCLEOTIDE SEQUENCE [LARGE SCALE GENOMIC DNA]</scope>
    <source>
        <strain evidence="1">ANa2</strain>
        <tissue evidence="1">Whole body excluding digestive tract and cuticle</tissue>
    </source>
</reference>
<accession>A0A5N5T6J3</accession>
<comment type="caution">
    <text evidence="1">The sequence shown here is derived from an EMBL/GenBank/DDBJ whole genome shotgun (WGS) entry which is preliminary data.</text>
</comment>
<dbReference type="SUPFAM" id="SSF50814">
    <property type="entry name" value="Lipocalins"/>
    <property type="match status" value="1"/>
</dbReference>
<dbReference type="AlphaFoldDB" id="A0A5N5T6J3"/>
<evidence type="ECO:0008006" key="3">
    <source>
        <dbReference type="Google" id="ProtNLM"/>
    </source>
</evidence>
<evidence type="ECO:0000313" key="1">
    <source>
        <dbReference type="EMBL" id="KAB7502231.1"/>
    </source>
</evidence>